<evidence type="ECO:0000256" key="1">
    <source>
        <dbReference type="SAM" id="Coils"/>
    </source>
</evidence>
<dbReference type="PANTHER" id="PTHR40515">
    <property type="entry name" value="CILIA- AND FLAGELLA-ASSOCIATED PROTEIN 157"/>
    <property type="match status" value="1"/>
</dbReference>
<dbReference type="OrthoDB" id="297712at2759"/>
<evidence type="ECO:0000313" key="3">
    <source>
        <dbReference type="EMBL" id="EAR93362.2"/>
    </source>
</evidence>
<dbReference type="PANTHER" id="PTHR40515:SF1">
    <property type="entry name" value="CILIA- AND FLAGELLA-ASSOCIATED PROTEIN 157"/>
    <property type="match status" value="1"/>
</dbReference>
<reference evidence="4" key="1">
    <citation type="journal article" date="2006" name="PLoS Biol.">
        <title>Macronuclear genome sequence of the ciliate Tetrahymena thermophila, a model eukaryote.</title>
        <authorList>
            <person name="Eisen J.A."/>
            <person name="Coyne R.S."/>
            <person name="Wu M."/>
            <person name="Wu D."/>
            <person name="Thiagarajan M."/>
            <person name="Wortman J.R."/>
            <person name="Badger J.H."/>
            <person name="Ren Q."/>
            <person name="Amedeo P."/>
            <person name="Jones K.M."/>
            <person name="Tallon L.J."/>
            <person name="Delcher A.L."/>
            <person name="Salzberg S.L."/>
            <person name="Silva J.C."/>
            <person name="Haas B.J."/>
            <person name="Majoros W.H."/>
            <person name="Farzad M."/>
            <person name="Carlton J.M."/>
            <person name="Smith R.K. Jr."/>
            <person name="Garg J."/>
            <person name="Pearlman R.E."/>
            <person name="Karrer K.M."/>
            <person name="Sun L."/>
            <person name="Manning G."/>
            <person name="Elde N.C."/>
            <person name="Turkewitz A.P."/>
            <person name="Asai D.J."/>
            <person name="Wilkes D.E."/>
            <person name="Wang Y."/>
            <person name="Cai H."/>
            <person name="Collins K."/>
            <person name="Stewart B.A."/>
            <person name="Lee S.R."/>
            <person name="Wilamowska K."/>
            <person name="Weinberg Z."/>
            <person name="Ruzzo W.L."/>
            <person name="Wloga D."/>
            <person name="Gaertig J."/>
            <person name="Frankel J."/>
            <person name="Tsao C.-C."/>
            <person name="Gorovsky M.A."/>
            <person name="Keeling P.J."/>
            <person name="Waller R.F."/>
            <person name="Patron N.J."/>
            <person name="Cherry J.M."/>
            <person name="Stover N.A."/>
            <person name="Krieger C.J."/>
            <person name="del Toro C."/>
            <person name="Ryder H.F."/>
            <person name="Williamson S.C."/>
            <person name="Barbeau R.A."/>
            <person name="Hamilton E.P."/>
            <person name="Orias E."/>
        </authorList>
    </citation>
    <scope>NUCLEOTIDE SEQUENCE [LARGE SCALE GENOMIC DNA]</scope>
    <source>
        <strain evidence="4">SB210</strain>
    </source>
</reference>
<gene>
    <name evidence="3" type="ORF">TTHERM_00885770</name>
</gene>
<sequence>MSKLINGNMIDNNENNNILANNQDGDIDFQDQDGDQKVVIEDEFNNQKQERTQPNDPFQTNKSSQQINNNYSYMSNSDKQFLSSQQNLQYYDKYDYNADQQPPQMKKNVVEAYNKLQDYVLDIHQQINEKMKKSEEEFLFVFKEQMYTVSKELKALKKKMDDELLRQKANDKMNILTEERDYFKAEALRLDRTCKEQERQIEELQFKQKVLTEDKNYYEGFVIETKKENKALKSELLQLYKFRAAEQKDTQHQIQQQVGNMQQYNTLNTGVSQLLQNQQADFVDNENISDTRPFTSQNQRNEDIFLSEVKYNMSGKNNKFTTVPTQVSSNVQTQQNFFSSQRAQTHHSKSRVKLLDNNAGSIQESRYQTYGSVQQPMSEIEELQQEVALLKENEQKYIETIKQLRVVIDKEKANSKKVKANLSQTYSQRSELEQILLDCIHETKKDIQRRRATQKAEQIALQNANLKRTQSTLKGQLQILNDEEIPFSQFSNKDKLKTLKLFISSDKFLDQIYQLTFGHSKIPKVEKEKLLQETQDDPQIKLKDKNKFYLSESWKQDAQSASQIFQNFKGFKYSFKPQTAQGSRQISTKNLTSSHFNFTEKTGKSINLIQSLQIDPQLIQTPQITYKHKLYKDVSKEFQQKASENKILIGI</sequence>
<feature type="coiled-coil region" evidence="1">
    <location>
        <begin position="449"/>
        <end position="483"/>
    </location>
</feature>
<organism evidence="3 4">
    <name type="scientific">Tetrahymena thermophila (strain SB210)</name>
    <dbReference type="NCBI Taxonomy" id="312017"/>
    <lineage>
        <taxon>Eukaryota</taxon>
        <taxon>Sar</taxon>
        <taxon>Alveolata</taxon>
        <taxon>Ciliophora</taxon>
        <taxon>Intramacronucleata</taxon>
        <taxon>Oligohymenophorea</taxon>
        <taxon>Hymenostomatida</taxon>
        <taxon>Tetrahymenina</taxon>
        <taxon>Tetrahymenidae</taxon>
        <taxon>Tetrahymena</taxon>
    </lineage>
</organism>
<keyword evidence="4" id="KW-1185">Reference proteome</keyword>
<proteinExistence type="predicted"/>
<feature type="region of interest" description="Disordered" evidence="2">
    <location>
        <begin position="45"/>
        <end position="64"/>
    </location>
</feature>
<dbReference type="KEGG" id="tet:TTHERM_00885770"/>
<name>Q23A01_TETTS</name>
<dbReference type="RefSeq" id="XP_001013607.2">
    <property type="nucleotide sequence ID" value="XM_001013607.2"/>
</dbReference>
<evidence type="ECO:0000256" key="2">
    <source>
        <dbReference type="SAM" id="MobiDB-lite"/>
    </source>
</evidence>
<dbReference type="eggNOG" id="ENOG502RPR6">
    <property type="taxonomic scope" value="Eukaryota"/>
</dbReference>
<feature type="coiled-coil region" evidence="1">
    <location>
        <begin position="373"/>
        <end position="400"/>
    </location>
</feature>
<evidence type="ECO:0000313" key="4">
    <source>
        <dbReference type="Proteomes" id="UP000009168"/>
    </source>
</evidence>
<protein>
    <submittedName>
        <fullName evidence="3">Uncharacterized protein</fullName>
    </submittedName>
</protein>
<dbReference type="Proteomes" id="UP000009168">
    <property type="component" value="Unassembled WGS sequence"/>
</dbReference>
<keyword evidence="1" id="KW-0175">Coiled coil</keyword>
<accession>Q23A01</accession>
<feature type="coiled-coil region" evidence="1">
    <location>
        <begin position="187"/>
        <end position="214"/>
    </location>
</feature>
<dbReference type="HOGENOM" id="CLU_456743_0_0_1"/>
<dbReference type="InParanoid" id="Q23A01"/>
<dbReference type="EMBL" id="GG662856">
    <property type="protein sequence ID" value="EAR93362.2"/>
    <property type="molecule type" value="Genomic_DNA"/>
</dbReference>
<feature type="compositionally biased region" description="Polar residues" evidence="2">
    <location>
        <begin position="54"/>
        <end position="64"/>
    </location>
</feature>
<dbReference type="GeneID" id="7827020"/>
<dbReference type="AlphaFoldDB" id="Q23A01"/>